<feature type="region of interest" description="Disordered" evidence="17">
    <location>
        <begin position="628"/>
        <end position="685"/>
    </location>
</feature>
<dbReference type="SUPFAM" id="SSF50494">
    <property type="entry name" value="Trypsin-like serine proteases"/>
    <property type="match status" value="1"/>
</dbReference>
<dbReference type="InterPro" id="IPR024379">
    <property type="entry name" value="Waikavirus_capsid-1"/>
</dbReference>
<dbReference type="InterPro" id="IPR009003">
    <property type="entry name" value="Peptidase_S1_PA"/>
</dbReference>
<dbReference type="InterPro" id="IPR001205">
    <property type="entry name" value="RNA-dir_pol_C"/>
</dbReference>
<dbReference type="Gene3D" id="2.40.10.10">
    <property type="entry name" value="Trypsin-like serine proteases"/>
    <property type="match status" value="1"/>
</dbReference>
<dbReference type="GO" id="GO:0004197">
    <property type="term" value="F:cysteine-type endopeptidase activity"/>
    <property type="evidence" value="ECO:0007669"/>
    <property type="project" value="InterPro"/>
</dbReference>
<evidence type="ECO:0000256" key="3">
    <source>
        <dbReference type="ARBA" id="ARBA00022484"/>
    </source>
</evidence>
<keyword evidence="15" id="KW-0693">Viral RNA replication</keyword>
<dbReference type="InterPro" id="IPR033703">
    <property type="entry name" value="Rhv-like"/>
</dbReference>
<evidence type="ECO:0000256" key="12">
    <source>
        <dbReference type="ARBA" id="ARBA00022807"/>
    </source>
</evidence>
<comment type="subcellular location">
    <subcellularLocation>
        <location evidence="1">Virion</location>
    </subcellularLocation>
</comment>
<dbReference type="GO" id="GO:0006508">
    <property type="term" value="P:proteolysis"/>
    <property type="evidence" value="ECO:0007669"/>
    <property type="project" value="UniProtKB-KW"/>
</dbReference>
<keyword evidence="3" id="KW-0696">RNA-directed RNA polymerase</keyword>
<feature type="domain" description="Peptidase C3" evidence="20">
    <location>
        <begin position="2636"/>
        <end position="2854"/>
    </location>
</feature>
<dbReference type="PROSITE" id="PS51874">
    <property type="entry name" value="PCV_3C_PRO"/>
    <property type="match status" value="1"/>
</dbReference>
<keyword evidence="4" id="KW-0167">Capsid protein</keyword>
<dbReference type="GO" id="GO:0003724">
    <property type="term" value="F:RNA helicase activity"/>
    <property type="evidence" value="ECO:0007669"/>
    <property type="project" value="InterPro"/>
</dbReference>
<feature type="region of interest" description="Disordered" evidence="17">
    <location>
        <begin position="1358"/>
        <end position="1388"/>
    </location>
</feature>
<evidence type="ECO:0000256" key="8">
    <source>
        <dbReference type="ARBA" id="ARBA00022695"/>
    </source>
</evidence>
<dbReference type="GO" id="GO:0005524">
    <property type="term" value="F:ATP binding"/>
    <property type="evidence" value="ECO:0007669"/>
    <property type="project" value="UniProtKB-KW"/>
</dbReference>
<evidence type="ECO:0000256" key="14">
    <source>
        <dbReference type="ARBA" id="ARBA00022844"/>
    </source>
</evidence>
<dbReference type="EMBL" id="MH844554">
    <property type="protein sequence ID" value="AYE54582.1"/>
    <property type="molecule type" value="Genomic_RNA"/>
</dbReference>
<evidence type="ECO:0000259" key="20">
    <source>
        <dbReference type="PROSITE" id="PS51874"/>
    </source>
</evidence>
<evidence type="ECO:0000256" key="9">
    <source>
        <dbReference type="ARBA" id="ARBA00022741"/>
    </source>
</evidence>
<evidence type="ECO:0000256" key="2">
    <source>
        <dbReference type="ARBA" id="ARBA00020107"/>
    </source>
</evidence>
<dbReference type="SUPFAM" id="SSF56672">
    <property type="entry name" value="DNA/RNA polymerases"/>
    <property type="match status" value="1"/>
</dbReference>
<dbReference type="KEGG" id="vg:41702912"/>
<evidence type="ECO:0000256" key="13">
    <source>
        <dbReference type="ARBA" id="ARBA00022840"/>
    </source>
</evidence>
<keyword evidence="11" id="KW-0347">Helicase</keyword>
<dbReference type="InterPro" id="IPR014759">
    <property type="entry name" value="Helicase_SF3_ssRNA_vir"/>
</dbReference>
<dbReference type="GO" id="GO:0006351">
    <property type="term" value="P:DNA-templated transcription"/>
    <property type="evidence" value="ECO:0007669"/>
    <property type="project" value="InterPro"/>
</dbReference>
<keyword evidence="6" id="KW-0808">Transferase</keyword>
<keyword evidence="5" id="KW-0645">Protease</keyword>
<dbReference type="InterPro" id="IPR000605">
    <property type="entry name" value="Helicase_SF3_ssDNA/RNA_vir"/>
</dbReference>
<proteinExistence type="predicted"/>
<keyword evidence="10" id="KW-0378">Hydrolase</keyword>
<dbReference type="GO" id="GO:0003968">
    <property type="term" value="F:RNA-directed RNA polymerase activity"/>
    <property type="evidence" value="ECO:0007669"/>
    <property type="project" value="UniProtKB-KW"/>
</dbReference>
<evidence type="ECO:0000256" key="15">
    <source>
        <dbReference type="ARBA" id="ARBA00022953"/>
    </source>
</evidence>
<dbReference type="Pfam" id="PF12381">
    <property type="entry name" value="Peptidase_C3G"/>
    <property type="match status" value="1"/>
</dbReference>
<keyword evidence="16" id="KW-0472">Membrane</keyword>
<keyword evidence="12" id="KW-0788">Thiol protease</keyword>
<dbReference type="PROSITE" id="PS51218">
    <property type="entry name" value="SF3_HELICASE_2"/>
    <property type="match status" value="1"/>
</dbReference>
<dbReference type="Gene3D" id="2.60.120.20">
    <property type="match status" value="3"/>
</dbReference>
<dbReference type="Pfam" id="PF00910">
    <property type="entry name" value="RNA_helicase"/>
    <property type="match status" value="1"/>
</dbReference>
<evidence type="ECO:0000256" key="17">
    <source>
        <dbReference type="SAM" id="MobiDB-lite"/>
    </source>
</evidence>
<feature type="domain" description="SF3 helicase" evidence="19">
    <location>
        <begin position="1778"/>
        <end position="1946"/>
    </location>
</feature>
<evidence type="ECO:0000259" key="19">
    <source>
        <dbReference type="PROSITE" id="PS51218"/>
    </source>
</evidence>
<dbReference type="GO" id="GO:0039694">
    <property type="term" value="P:viral RNA genome replication"/>
    <property type="evidence" value="ECO:0007669"/>
    <property type="project" value="InterPro"/>
</dbReference>
<keyword evidence="7" id="KW-0812">Transmembrane</keyword>
<dbReference type="GeneID" id="41702912"/>
<dbReference type="InterPro" id="IPR007094">
    <property type="entry name" value="RNA-dir_pol_PSvirus"/>
</dbReference>
<accession>A0A386QX56</accession>
<dbReference type="SUPFAM" id="SSF88633">
    <property type="entry name" value="Positive stranded ssRNA viruses"/>
    <property type="match status" value="2"/>
</dbReference>
<dbReference type="InterPro" id="IPR001676">
    <property type="entry name" value="Picornavirus_capsid"/>
</dbReference>
<keyword evidence="9" id="KW-0547">Nucleotide-binding</keyword>
<keyword evidence="8" id="KW-0548">Nucleotidyltransferase</keyword>
<evidence type="ECO:0000256" key="10">
    <source>
        <dbReference type="ARBA" id="ARBA00022801"/>
    </source>
</evidence>
<dbReference type="RefSeq" id="YP_009552078.1">
    <property type="nucleotide sequence ID" value="NC_040586.1"/>
</dbReference>
<evidence type="ECO:0000256" key="6">
    <source>
        <dbReference type="ARBA" id="ARBA00022679"/>
    </source>
</evidence>
<dbReference type="CDD" id="cd23169">
    <property type="entry name" value="ps-ssRNAv-Picornavirales"/>
    <property type="match status" value="1"/>
</dbReference>
<dbReference type="Proteomes" id="UP000290543">
    <property type="component" value="Segment"/>
</dbReference>
<dbReference type="GO" id="GO:0005198">
    <property type="term" value="F:structural molecule activity"/>
    <property type="evidence" value="ECO:0007669"/>
    <property type="project" value="InterPro"/>
</dbReference>
<dbReference type="InterPro" id="IPR029053">
    <property type="entry name" value="Viral_coat"/>
</dbReference>
<dbReference type="InterPro" id="IPR043502">
    <property type="entry name" value="DNA/RNA_pol_sf"/>
</dbReference>
<dbReference type="InterPro" id="IPR044067">
    <property type="entry name" value="PCV_3C_PRO"/>
</dbReference>
<organism evidence="21 22">
    <name type="scientific">Brassica napus RNA virus 1</name>
    <dbReference type="NCBI Taxonomy" id="2419797"/>
    <lineage>
        <taxon>Viruses</taxon>
        <taxon>Riboviria</taxon>
        <taxon>Orthornavirae</taxon>
        <taxon>Pisuviricota</taxon>
        <taxon>Pisoniviricetes</taxon>
        <taxon>Picornavirales</taxon>
        <taxon>Secoviridae</taxon>
        <taxon>Waikavirus</taxon>
        <taxon>Ritunrivirus</taxon>
        <taxon>Waikavirus brassicae</taxon>
    </lineage>
</organism>
<feature type="compositionally biased region" description="Basic and acidic residues" evidence="17">
    <location>
        <begin position="1358"/>
        <end position="1376"/>
    </location>
</feature>
<feature type="domain" description="RdRp catalytic" evidence="18">
    <location>
        <begin position="3151"/>
        <end position="3282"/>
    </location>
</feature>
<dbReference type="Pfam" id="PF00680">
    <property type="entry name" value="RdRP_1"/>
    <property type="match status" value="1"/>
</dbReference>
<evidence type="ECO:0000256" key="7">
    <source>
        <dbReference type="ARBA" id="ARBA00022692"/>
    </source>
</evidence>
<dbReference type="Gene3D" id="3.30.70.270">
    <property type="match status" value="1"/>
</dbReference>
<evidence type="ECO:0000313" key="21">
    <source>
        <dbReference type="EMBL" id="AYE54582.1"/>
    </source>
</evidence>
<dbReference type="GO" id="GO:0003723">
    <property type="term" value="F:RNA binding"/>
    <property type="evidence" value="ECO:0007669"/>
    <property type="project" value="InterPro"/>
</dbReference>
<evidence type="ECO:0000259" key="18">
    <source>
        <dbReference type="PROSITE" id="PS50507"/>
    </source>
</evidence>
<keyword evidence="16" id="KW-1133">Transmembrane helix</keyword>
<name>A0A386QX56_9SECO</name>
<dbReference type="CDD" id="cd00205">
    <property type="entry name" value="rhv_like"/>
    <property type="match status" value="1"/>
</dbReference>
<evidence type="ECO:0000313" key="22">
    <source>
        <dbReference type="Proteomes" id="UP000290543"/>
    </source>
</evidence>
<dbReference type="PROSITE" id="PS50507">
    <property type="entry name" value="RDRP_SSRNA_POS"/>
    <property type="match status" value="1"/>
</dbReference>
<evidence type="ECO:0000256" key="16">
    <source>
        <dbReference type="ARBA" id="ARBA00022989"/>
    </source>
</evidence>
<reference evidence="22" key="1">
    <citation type="submission" date="2018-09" db="EMBL/GenBank/DDBJ databases">
        <title>A novel Waikavirus (family Secoviridae) genome sequence identified in rapeseed (Brassica napus).</title>
        <authorList>
            <person name="Park D."/>
            <person name="Hahn Y."/>
        </authorList>
    </citation>
    <scope>NUCLEOTIDE SEQUENCE [LARGE SCALE GENOMIC DNA]</scope>
</reference>
<dbReference type="InterPro" id="IPR043128">
    <property type="entry name" value="Rev_trsase/Diguanyl_cyclase"/>
</dbReference>
<dbReference type="GO" id="GO:0019028">
    <property type="term" value="C:viral capsid"/>
    <property type="evidence" value="ECO:0007669"/>
    <property type="project" value="UniProtKB-KW"/>
</dbReference>
<evidence type="ECO:0000256" key="11">
    <source>
        <dbReference type="ARBA" id="ARBA00022806"/>
    </source>
</evidence>
<keyword evidence="22" id="KW-1185">Reference proteome</keyword>
<evidence type="ECO:0000256" key="5">
    <source>
        <dbReference type="ARBA" id="ARBA00022670"/>
    </source>
</evidence>
<evidence type="ECO:0000256" key="1">
    <source>
        <dbReference type="ARBA" id="ARBA00004328"/>
    </source>
</evidence>
<sequence length="3471" mass="390388">MSSEPQICVDNLNRISTLGGIIFSLGECDHRFPFSGDSVVSCNVCNFLLRLNKKQQKNSTLVSRLLFEQVAGCSFARAYQLSRVLCGVDKVDHKFLDNAKSAINCKLGYKYGCALYAGIGTSSQATNYSDSWNMCDNAEHLFECFSLSDQTRGRLFSVPGESVGWHTTCAKCGASCSFAGPREALMIILFLRILRVRYDGNKYLVSSVAGEKPVHCSRKMATVILIAQDCAIDLHKMEIVNDDPQLEELKSDVYRDECSADHFTYGTNIVERYAKNDFIKTSNGCLHQFYLVKCPGVQLKMSHDMMRVLMMLLPCSGYLNALIKGENGMLRQVMNASGLLSAGGFVGVNIRCNEGFVQFHQEFYRGSFRSPVTETPLLIDEENFVAAEPIVHVCTKQSSGGYDSSQDEEDEGFGEDDVDAMQEKFDAFLSEPKSLLEVEDVSRVQGRGLGDLKKRVGGLLKGVTNCVKACHAVWDWPLDTALNLVGKTGDWLEENKEYISKDVWSCTVCGELQKDMSAGAEEQKKINQLFKAMLERLAKTVDEVTAMNNKNFAKLEEKLPSDDQNLVVLRKKMELMQDELTRHAGDIHAVKTEVERMDSNLGPFNGEACILSIAEIKVDMKEMKERLNQLEREPKGSKLPTSIPPPRDRPRPTPTSSDAGEQLPIPRMSVMDGSNVRQPPPGMSKSRQARWFEKQMLMRQSGSTEFVGTEMQAEVVESSRVVARGSTEEHNPFLSKLYLGSVSWSVSDGEGTVLQDFDIPSAVWGSNSRLADILSYFQYYTVDGMDFYVTLTSIGMQGGTLMLVWDALSCATRQKTASVFQLSNLPKAFIHASESAEQVFSIDSPSIQHQMCTSGSEGSLGNLGTLKICIANVLNASSETSQSASVNVWLKFRNPRMSLYTRKHELVMSQACMDVEETHGLESCEAMIATGKWSTTSSTNLMELTVHPTACHLERGMLSQTSLSVIASMFGRWRGSLRFKFVFGASMFVKGKVAVSAIPIAFRKEKLSVAQLLSFPSVICDLNTANKEFIFDVPYNSIGEDSYVTRDSLYDMSCYNGDFVVSRLHMVVLDPLVMNANASNSISFFVMMGPGDDFTLSQLLGVKSEYVNRNLKQAFGRSLNSGGLNGDGFSRWCGVPSVLAKFELNADKKNALHFMVSPYYRRFPPCVTSLSWLSQIFVEWRGSLQYTLRAHSQDRAKGSLVRIWHDANGSTISREEFEFLSDVDPPSGMRVLYWNPVLSDTYTFTVPYRARTKKLIIMKARYEPHEYDWVRCYNGSVVIDFEGPGEMSLELSVSAGSDFEMFEQTVAPRCGNVTKAFTVLSYKDKLCDITVFPRNTGRLGGPVNRADVTPLKYQPVHEVETPPRVSDRRRDAEGRELGPLNKSPVEGDRAFTKEGDPIIFRNGQWDYEEDDVTSQMNCFPRGLKGLKESADLFETRDTCSKLADVIDFSHETVTEKGGMLDKLRIAAESLGPLMEKAERAMGTMEEKMDFLTSCKDKVMGVLSSLFTESVPGTVLSMVENQQYTWATLLTIVGGASLLWTSKSEMKFYKKLSVFAMIVWSPFLASKTWTLGKWVKTKFTNFFHRENIDEETCRKHSMAGAFEEVKKYLGNFSEWFSDNWMSTIQALLSLLCTVASLIVWGTMPDTKQLNSFTEKFKVAGEKGRSFSNIFSGFNSITKMSNEMSSAFMKWTMQGMKDSLPNADSALQTLVTFDIREWIKETRVMALQENRFQGFGGEEHLVRVRHLYDKSQAIEQALASGVKVDTQLSMIIKDCKEKCTELKNESYTFKGMKKPRIDPLHVCMLGKPGVGKSTITHVVINNLLDHRGEPETDRIYTRCCADAYWSNYHQEPVVLYDDLGAIKSSLKLSDYAEIMGVKTNDPFSVPMAGVEDKGKHCTSRYVFSCTNVLELDDSGDVVSKLAYYRRRNILVEVERDERIPRDESNPTAGLVFTVLGYHIVDERSGRVAFGIKETWEEPFLRSIDTSQWRFERVPYPVFLRFLCVYTDAYMESQENLLTGITCYRPDMDEIPTLDEIFPVVAQAGGALCTLGDVIEKFDKRGLSGRDLCASFQKRGSKYFPPDAWGTSKSMSFNKLILTLCECSDQGVCNFDIMMSQIRELSVQKDVKRIVKAIRVHKLKADPLETEMMVNSNGVEGLFEDVDALTFFSMLACWYRWSLPGYMCVYRINQQKSAQRFAEKCRDEVENEDRIPNCVEIKVEDGNSFVWDKAMKFFPSCLSAIGCVPLFDGCEYYLASTSLSMQRLEERRSKIWELIWANGVEISCDPLSLLPRRERLTIAGIVNGISSFGTAEEPSGEVKQVYQSIKENYGLGNIYLTTIILVAQAHSDRVKEMEMTKNNAKKEKVFSAYEKLQRYEKSVVEGISGKMKVFLSIAGGIAATGTIVGLFFLVKKLFSPKSEEVGAEEIEVEDAEAEMSGAHESGMFKTAHIKTRSFPVRVSRAKAEMMGAHESGAFRTEHVRRIQRPYVQKAQAHVRGGVHYDEVSELKRDLVIEKRKKKRNLAIKAASQAVKKDKRSVRTRDSKDAIDLWQNSLIQKGMLASNGEMEDVEKSLIERKILREEKHSAEGSYITGDPEFRVHYEIVEELEKTRKAVLRRSKELIENGMHVTVEKQSTIGSFGMNRDENMVRLLRSHVSKMSCTILIKRGSFYQSFMVLRLKGTMVLSPAHYFEEIEEKDEMYFICPHKVVRIQLEMSRVALVSAHQDLVVWDLGKSAPPSIDYMSHIPTRKDWEAYRPCSGALAFTEYTQDMTLQMVSALDTIEMTTTNVEVPTAEYEMLESTHTVILGLRYRVHCMVGFCGAAVVRADAKAIRKIIGMHVAGNVSRGVGYAEMLIKETIQTAIDALSKEVVQKAMDEPAMKVCEKQCATIEGKGNIGQIGMIEDKLLPKMPSRTTICKSLIHGLIGDVVSEPSILSKWDRRLGEKRGTWDPVEDAVKKYGIMVVPFPREEVKEVEEHLTRVFAKRHNSLNKREVNTLEIGINGIDQTPFHSPIEMKTSAGYPYVLRTPSGASGKKWLFKEVGQYPSGRARYEMEDPGLIASYDEMLGQIKRGVAPTFITVEHPKDERRKLKKIYEVPATRTFTILPPEVNILFRQYFGDFAAMVMENRFDTFSQVGINPESLEWSELMNSLMKKGKRGFAGDYAKFDGIGSPEIYHSIVSVVNAWYDDGEENALARHALISSIVHRDGIAGAHLLRYSQGMPSGFSMTVIFNSFVNYYYMALAWMYIVSRSELSPQADLGSFDRFTKIIVYGDDNVVAVNDAFLDVYNLQSVACYLSLFGITYTDDAKNPIHLSEPHVPIDSVTFLKRSFVKLDKSGSLWKAPLDKASIEERCNWIRECEEPEEALNQNLESALYEASVHGEGYFNDLKTRVDGALERVMLPTRSESFKSCQVRWWSNMTGAMLSQPSLASLVELSNKNHIDLGFKFKNMALDGAETTLGQALGMAKNSPFIYYDV</sequence>
<dbReference type="Pfam" id="PF12264">
    <property type="entry name" value="Waikav_capsid_1"/>
    <property type="match status" value="1"/>
</dbReference>
<dbReference type="Gene3D" id="1.20.960.20">
    <property type="match status" value="1"/>
</dbReference>
<evidence type="ECO:0000256" key="4">
    <source>
        <dbReference type="ARBA" id="ARBA00022561"/>
    </source>
</evidence>
<keyword evidence="13" id="KW-0067">ATP-binding</keyword>
<dbReference type="InterPro" id="IPR024387">
    <property type="entry name" value="Pept_C3G_Picornavir"/>
</dbReference>
<dbReference type="Pfam" id="PF00073">
    <property type="entry name" value="Rhv"/>
    <property type="match status" value="1"/>
</dbReference>
<protein>
    <recommendedName>
        <fullName evidence="2">Genome polyprotein</fullName>
    </recommendedName>
</protein>
<dbReference type="InterPro" id="IPR043504">
    <property type="entry name" value="Peptidase_S1_PA_chymotrypsin"/>
</dbReference>
<keyword evidence="14" id="KW-0946">Virion</keyword>